<dbReference type="CDD" id="cd00167">
    <property type="entry name" value="SANT"/>
    <property type="match status" value="3"/>
</dbReference>
<keyword evidence="4" id="KW-0539">Nucleus</keyword>
<dbReference type="AlphaFoldDB" id="A0A166N360"/>
<dbReference type="STRING" id="436010.A0A166N360"/>
<feature type="compositionally biased region" description="Low complexity" evidence="5">
    <location>
        <begin position="602"/>
        <end position="615"/>
    </location>
</feature>
<dbReference type="PANTHER" id="PTHR46621:SF1">
    <property type="entry name" value="SNRNA-ACTIVATING PROTEIN COMPLEX SUBUNIT 4"/>
    <property type="match status" value="1"/>
</dbReference>
<feature type="region of interest" description="Disordered" evidence="5">
    <location>
        <begin position="398"/>
        <end position="633"/>
    </location>
</feature>
<feature type="domain" description="Myb-like" evidence="6">
    <location>
        <begin position="294"/>
        <end position="345"/>
    </location>
</feature>
<evidence type="ECO:0000259" key="7">
    <source>
        <dbReference type="PROSITE" id="PS51293"/>
    </source>
</evidence>
<dbReference type="Proteomes" id="UP000076532">
    <property type="component" value="Unassembled WGS sequence"/>
</dbReference>
<feature type="domain" description="HTH myb-type" evidence="8">
    <location>
        <begin position="294"/>
        <end position="349"/>
    </location>
</feature>
<feature type="domain" description="Myb-like" evidence="6">
    <location>
        <begin position="346"/>
        <end position="398"/>
    </location>
</feature>
<keyword evidence="1" id="KW-0805">Transcription regulation</keyword>
<reference evidence="9 10" key="1">
    <citation type="journal article" date="2016" name="Mol. Biol. Evol.">
        <title>Comparative Genomics of Early-Diverging Mushroom-Forming Fungi Provides Insights into the Origins of Lignocellulose Decay Capabilities.</title>
        <authorList>
            <person name="Nagy L.G."/>
            <person name="Riley R."/>
            <person name="Tritt A."/>
            <person name="Adam C."/>
            <person name="Daum C."/>
            <person name="Floudas D."/>
            <person name="Sun H."/>
            <person name="Yadav J.S."/>
            <person name="Pangilinan J."/>
            <person name="Larsson K.H."/>
            <person name="Matsuura K."/>
            <person name="Barry K."/>
            <person name="Labutti K."/>
            <person name="Kuo R."/>
            <person name="Ohm R.A."/>
            <person name="Bhattacharya S.S."/>
            <person name="Shirouzu T."/>
            <person name="Yoshinaga Y."/>
            <person name="Martin F.M."/>
            <person name="Grigoriev I.V."/>
            <person name="Hibbett D.S."/>
        </authorList>
    </citation>
    <scope>NUCLEOTIDE SEQUENCE [LARGE SCALE GENOMIC DNA]</scope>
    <source>
        <strain evidence="9 10">CBS 109695</strain>
    </source>
</reference>
<dbReference type="GO" id="GO:0019185">
    <property type="term" value="C:snRNA-activating protein complex"/>
    <property type="evidence" value="ECO:0007669"/>
    <property type="project" value="TreeGrafter"/>
</dbReference>
<dbReference type="PROSITE" id="PS50090">
    <property type="entry name" value="MYB_LIKE"/>
    <property type="match status" value="3"/>
</dbReference>
<dbReference type="PROSITE" id="PS51294">
    <property type="entry name" value="HTH_MYB"/>
    <property type="match status" value="2"/>
</dbReference>
<dbReference type="InterPro" id="IPR001005">
    <property type="entry name" value="SANT/Myb"/>
</dbReference>
<dbReference type="GO" id="GO:0042795">
    <property type="term" value="P:snRNA transcription by RNA polymerase II"/>
    <property type="evidence" value="ECO:0007669"/>
    <property type="project" value="TreeGrafter"/>
</dbReference>
<evidence type="ECO:0000313" key="10">
    <source>
        <dbReference type="Proteomes" id="UP000076532"/>
    </source>
</evidence>
<dbReference type="OrthoDB" id="2143914at2759"/>
<evidence type="ECO:0000256" key="3">
    <source>
        <dbReference type="ARBA" id="ARBA00023163"/>
    </source>
</evidence>
<dbReference type="GO" id="GO:0000978">
    <property type="term" value="F:RNA polymerase II cis-regulatory region sequence-specific DNA binding"/>
    <property type="evidence" value="ECO:0007669"/>
    <property type="project" value="TreeGrafter"/>
</dbReference>
<feature type="domain" description="Myb-like" evidence="6">
    <location>
        <begin position="241"/>
        <end position="293"/>
    </location>
</feature>
<evidence type="ECO:0000259" key="6">
    <source>
        <dbReference type="PROSITE" id="PS50090"/>
    </source>
</evidence>
<keyword evidence="10" id="KW-1185">Reference proteome</keyword>
<dbReference type="InterPro" id="IPR017884">
    <property type="entry name" value="SANT_dom"/>
</dbReference>
<dbReference type="InterPro" id="IPR017930">
    <property type="entry name" value="Myb_dom"/>
</dbReference>
<evidence type="ECO:0000256" key="2">
    <source>
        <dbReference type="ARBA" id="ARBA00023125"/>
    </source>
</evidence>
<dbReference type="InterPro" id="IPR051575">
    <property type="entry name" value="Myb-like_DNA-bd"/>
</dbReference>
<feature type="compositionally biased region" description="Low complexity" evidence="5">
    <location>
        <begin position="407"/>
        <end position="418"/>
    </location>
</feature>
<feature type="domain" description="HTH myb-type" evidence="8">
    <location>
        <begin position="351"/>
        <end position="402"/>
    </location>
</feature>
<evidence type="ECO:0000256" key="1">
    <source>
        <dbReference type="ARBA" id="ARBA00023015"/>
    </source>
</evidence>
<accession>A0A166N360</accession>
<evidence type="ECO:0000256" key="4">
    <source>
        <dbReference type="ARBA" id="ARBA00023242"/>
    </source>
</evidence>
<dbReference type="EMBL" id="KV417525">
    <property type="protein sequence ID" value="KZP24602.1"/>
    <property type="molecule type" value="Genomic_DNA"/>
</dbReference>
<dbReference type="GO" id="GO:0001006">
    <property type="term" value="F:RNA polymerase III type 3 promoter sequence-specific DNA binding"/>
    <property type="evidence" value="ECO:0007669"/>
    <property type="project" value="TreeGrafter"/>
</dbReference>
<sequence>MEPTEGPDGITDVAQKALQANKVHQYALKVYTERLEAELRTIDKLLVCFRTADVEHEDDEPELDAGGYVTVPNSERAAFPISANEFLSADSPFHDDAEKRNRYINHTASHPMKPKELEVLAEAVRTENHRKRALEAQTGGLLTFAPRDDKDFFEWNTEGIDWGRVAEKVSTVANQPRTAQDCAILWLGDRHPKFVHTVWAPAEIAQLQALVKSAPKDPVNWVEIAESLGTNRTPLDCMRHGLQRKSHNWTPASDKALLNAIHIYGIDNWILVASRVSEDAEPRQCRNRYERTLHPSIQRGAWSAEEDERLRLAVKAYGMASWADVAEVVLGRNNEQCRDRWQDNLNPSLTKGKWTPEEDELLKEAVKTLGTSSWKAVSEHIGNGRTDNTCRAHYNVLAKQKNPTKNSATSESSGSTEGPPGPVPSKAAPKRRRSRQAPATEPVPEDDRQQESEPAIDRPRPRPRPRPTQTLKDTVVPEDTAEAGEAAVEGAERLPASAKGAGKSKAAKTPRKRKTRGEETSEIAAPPPKKRRGGKVAPTSGKPVVGENAREGVDAMNTEDEVLPSTSKKGSRPSRRSAPQALAPNDAGAEASSAMDEAEQLAASPTRPAASSTRPVAAPTRRQPARNASQKKS</sequence>
<keyword evidence="3" id="KW-0804">Transcription</keyword>
<evidence type="ECO:0000313" key="9">
    <source>
        <dbReference type="EMBL" id="KZP24602.1"/>
    </source>
</evidence>
<keyword evidence="2" id="KW-0238">DNA-binding</keyword>
<dbReference type="SMART" id="SM00717">
    <property type="entry name" value="SANT"/>
    <property type="match status" value="4"/>
</dbReference>
<evidence type="ECO:0000259" key="8">
    <source>
        <dbReference type="PROSITE" id="PS51294"/>
    </source>
</evidence>
<dbReference type="SUPFAM" id="SSF46689">
    <property type="entry name" value="Homeodomain-like"/>
    <property type="match status" value="4"/>
</dbReference>
<organism evidence="9 10">
    <name type="scientific">Athelia psychrophila</name>
    <dbReference type="NCBI Taxonomy" id="1759441"/>
    <lineage>
        <taxon>Eukaryota</taxon>
        <taxon>Fungi</taxon>
        <taxon>Dikarya</taxon>
        <taxon>Basidiomycota</taxon>
        <taxon>Agaricomycotina</taxon>
        <taxon>Agaricomycetes</taxon>
        <taxon>Agaricomycetidae</taxon>
        <taxon>Atheliales</taxon>
        <taxon>Atheliaceae</taxon>
        <taxon>Athelia</taxon>
    </lineage>
</organism>
<dbReference type="Gene3D" id="1.10.10.60">
    <property type="entry name" value="Homeodomain-like"/>
    <property type="match status" value="4"/>
</dbReference>
<proteinExistence type="predicted"/>
<dbReference type="Pfam" id="PF00249">
    <property type="entry name" value="Myb_DNA-binding"/>
    <property type="match status" value="3"/>
</dbReference>
<feature type="domain" description="SANT" evidence="7">
    <location>
        <begin position="349"/>
        <end position="402"/>
    </location>
</feature>
<feature type="compositionally biased region" description="Basic residues" evidence="5">
    <location>
        <begin position="505"/>
        <end position="515"/>
    </location>
</feature>
<evidence type="ECO:0000256" key="5">
    <source>
        <dbReference type="SAM" id="MobiDB-lite"/>
    </source>
</evidence>
<gene>
    <name evidence="9" type="ORF">FIBSPDRAFT_856792</name>
</gene>
<feature type="compositionally biased region" description="Basic and acidic residues" evidence="5">
    <location>
        <begin position="445"/>
        <end position="460"/>
    </location>
</feature>
<name>A0A166N360_9AGAM</name>
<dbReference type="PANTHER" id="PTHR46621">
    <property type="entry name" value="SNRNA-ACTIVATING PROTEIN COMPLEX SUBUNIT 4"/>
    <property type="match status" value="1"/>
</dbReference>
<dbReference type="PROSITE" id="PS51293">
    <property type="entry name" value="SANT"/>
    <property type="match status" value="1"/>
</dbReference>
<dbReference type="InterPro" id="IPR009057">
    <property type="entry name" value="Homeodomain-like_sf"/>
</dbReference>
<protein>
    <submittedName>
        <fullName evidence="9">Uncharacterized protein</fullName>
    </submittedName>
</protein>
<dbReference type="GO" id="GO:0042796">
    <property type="term" value="P:snRNA transcription by RNA polymerase III"/>
    <property type="evidence" value="ECO:0007669"/>
    <property type="project" value="TreeGrafter"/>
</dbReference>